<accession>A0AAN6YWU9</accession>
<comment type="caution">
    <text evidence="4">The sequence shown here is derived from an EMBL/GenBank/DDBJ whole genome shotgun (WGS) entry which is preliminary data.</text>
</comment>
<feature type="compositionally biased region" description="Low complexity" evidence="2">
    <location>
        <begin position="611"/>
        <end position="622"/>
    </location>
</feature>
<keyword evidence="1" id="KW-0175">Coiled coil</keyword>
<feature type="coiled-coil region" evidence="1">
    <location>
        <begin position="354"/>
        <end position="402"/>
    </location>
</feature>
<keyword evidence="5" id="KW-1185">Reference proteome</keyword>
<reference evidence="4" key="2">
    <citation type="submission" date="2023-05" db="EMBL/GenBank/DDBJ databases">
        <authorList>
            <consortium name="Lawrence Berkeley National Laboratory"/>
            <person name="Steindorff A."/>
            <person name="Hensen N."/>
            <person name="Bonometti L."/>
            <person name="Westerberg I."/>
            <person name="Brannstrom I.O."/>
            <person name="Guillou S."/>
            <person name="Cros-Aarteil S."/>
            <person name="Calhoun S."/>
            <person name="Haridas S."/>
            <person name="Kuo A."/>
            <person name="Mondo S."/>
            <person name="Pangilinan J."/>
            <person name="Riley R."/>
            <person name="Labutti K."/>
            <person name="Andreopoulos B."/>
            <person name="Lipzen A."/>
            <person name="Chen C."/>
            <person name="Yanf M."/>
            <person name="Daum C."/>
            <person name="Ng V."/>
            <person name="Clum A."/>
            <person name="Ohm R."/>
            <person name="Martin F."/>
            <person name="Silar P."/>
            <person name="Natvig D."/>
            <person name="Lalanne C."/>
            <person name="Gautier V."/>
            <person name="Ament-Velasquez S.L."/>
            <person name="Kruys A."/>
            <person name="Hutchinson M.I."/>
            <person name="Powell A.J."/>
            <person name="Barry K."/>
            <person name="Miller A.N."/>
            <person name="Grigoriev I.V."/>
            <person name="Debuchy R."/>
            <person name="Gladieux P."/>
            <person name="Thoren M.H."/>
            <person name="Johannesson H."/>
        </authorList>
    </citation>
    <scope>NUCLEOTIDE SEQUENCE</scope>
    <source>
        <strain evidence="4">CBS 508.74</strain>
    </source>
</reference>
<proteinExistence type="predicted"/>
<dbReference type="EMBL" id="MU853332">
    <property type="protein sequence ID" value="KAK4117020.1"/>
    <property type="molecule type" value="Genomic_DNA"/>
</dbReference>
<keyword evidence="3" id="KW-0472">Membrane</keyword>
<feature type="compositionally biased region" description="Basic and acidic residues" evidence="2">
    <location>
        <begin position="64"/>
        <end position="78"/>
    </location>
</feature>
<sequence>MAQENTDSVFDSGVFPPVTGLGGDDSVGDEEGGVSDEEGSLGDGEEGSLNDAEGGVSDEEGSGGDERHINHMGLRGDDDAGAVVDHPPRRDWNGGYWNNLLGNEVLKGMGSASYSHSDNPSSPPRSDSPRRPRWQRKTSNVDNDYLYIPDFPCWGGEDWAYHPWPPETDEHVLAVLDRIQEPPHKGMLEWADPGNWRELITGLTGEFRKVWDTVMVFYDSAMRGSKGAQKALCAAHRRIRFELAHQEYLERSLGDCQRNVTELARVRQQLELELGEQRQRAHIFETKLTVAQSSYHWLERIHHNAMAADEAEICSLEEIITQWERLAGVGDAPPAADVRVEEHERRFRVARDLLGEAQAAAAEFRSECESLQDRCDRLKKRLDKATKGAAKLREERKFLLKERINSKAMTAEWTQREQSLRSLIEAERKSTLKQQEQHRDHIERLTKRYDEQLQEKQTKINRLEKEAALSEAKLMAFKEVIDRLNQRHADRMEEAARDMPECKNMIKDLSTTIAGLDATIASVLNARETAPGTDSPSKRTSFRDSLRAEEAIRLMEAAQLQKIQSSWAAIDEMRAGIARLEERFATKLSDKPASPLSVATSTSTEQLNILSSRSGTSSVTSDSTEEGRTALSEDLARLGASLNVIGTEHEALMQGRSEIEDFLNTLRETLISQQRKLERDGGPPSGNEPDNVAIKSLNEAVALIPQLKTESLRITDCVDKLQEITDQLNSVTPDSSAKLLITSLKEFLERAGKGRASEFSAAETATLSVQEERLQGLIDMTMREQKQFEQDWQYLAGIRRDLDFLEAREQEQMELVGQYQSCLKEHFPGCLRPEQSQELWRLVNNFVESSSRDGLSTGGRLSPSAVDALLVRVQKLTVNEQLLERLWQLRETMTLHDTQRTNAASKISQFFSLINSIHMQIQEIDDARQGRESQVRADPEYSQERREMLVCQESRLRWENSSNQDRIHQLIENRSRMDVFLGKEADRFRRNAEQLVAETLLKMQIASRLDRHPETVCFCALLRFFFPDVYYSAVHGGCCSGGRVTASSYAVPVSHPTPFSQYTYTTASPYVLCQGHHGHGPLASSSPLYTLLCHALTSLIWLCLLILLQPYNLKTAAAFMFSVLCGIPTHLYRRARHAYRRHHRLRAQRSTSTSTSTTNQEEKEDPPPMLKPFLPPPSPSAWVGVALTFFLLTAWVSYLAVLAERSLWLGHNGFDWRIAYVRDLSLPAPRGMPYYPYPFWTPFWVDFRLLVDPVLVFFEETVLEDWLGSFPDKVADLGDRAGGALMGLVGALAGWPDMCSVW</sequence>
<dbReference type="GeneID" id="89937447"/>
<feature type="compositionally biased region" description="Acidic residues" evidence="2">
    <location>
        <begin position="26"/>
        <end position="48"/>
    </location>
</feature>
<protein>
    <submittedName>
        <fullName evidence="4">Uncharacterized protein</fullName>
    </submittedName>
</protein>
<evidence type="ECO:0000256" key="3">
    <source>
        <dbReference type="SAM" id="Phobius"/>
    </source>
</evidence>
<feature type="region of interest" description="Disordered" evidence="2">
    <location>
        <begin position="592"/>
        <end position="628"/>
    </location>
</feature>
<dbReference type="RefSeq" id="XP_064674590.1">
    <property type="nucleotide sequence ID" value="XM_064813322.1"/>
</dbReference>
<evidence type="ECO:0000256" key="2">
    <source>
        <dbReference type="SAM" id="MobiDB-lite"/>
    </source>
</evidence>
<evidence type="ECO:0000313" key="5">
    <source>
        <dbReference type="Proteomes" id="UP001302812"/>
    </source>
</evidence>
<name>A0AAN6YWU9_9PEZI</name>
<feature type="compositionally biased region" description="Polar residues" evidence="2">
    <location>
        <begin position="597"/>
        <end position="610"/>
    </location>
</feature>
<feature type="coiled-coil region" evidence="1">
    <location>
        <begin position="435"/>
        <end position="480"/>
    </location>
</feature>
<feature type="region of interest" description="Disordered" evidence="2">
    <location>
        <begin position="1142"/>
        <end position="1170"/>
    </location>
</feature>
<evidence type="ECO:0000313" key="4">
    <source>
        <dbReference type="EMBL" id="KAK4117020.1"/>
    </source>
</evidence>
<evidence type="ECO:0000256" key="1">
    <source>
        <dbReference type="SAM" id="Coils"/>
    </source>
</evidence>
<feature type="transmembrane region" description="Helical" evidence="3">
    <location>
        <begin position="1181"/>
        <end position="1201"/>
    </location>
</feature>
<feature type="coiled-coil region" evidence="1">
    <location>
        <begin position="253"/>
        <end position="280"/>
    </location>
</feature>
<gene>
    <name evidence="4" type="ORF">N656DRAFT_764335</name>
</gene>
<keyword evidence="3" id="KW-1133">Transmembrane helix</keyword>
<organism evidence="4 5">
    <name type="scientific">Canariomyces notabilis</name>
    <dbReference type="NCBI Taxonomy" id="2074819"/>
    <lineage>
        <taxon>Eukaryota</taxon>
        <taxon>Fungi</taxon>
        <taxon>Dikarya</taxon>
        <taxon>Ascomycota</taxon>
        <taxon>Pezizomycotina</taxon>
        <taxon>Sordariomycetes</taxon>
        <taxon>Sordariomycetidae</taxon>
        <taxon>Sordariales</taxon>
        <taxon>Chaetomiaceae</taxon>
        <taxon>Canariomyces</taxon>
    </lineage>
</organism>
<feature type="region of interest" description="Disordered" evidence="2">
    <location>
        <begin position="1"/>
        <end position="95"/>
    </location>
</feature>
<keyword evidence="3" id="KW-0812">Transmembrane</keyword>
<feature type="region of interest" description="Disordered" evidence="2">
    <location>
        <begin position="109"/>
        <end position="136"/>
    </location>
</feature>
<feature type="transmembrane region" description="Helical" evidence="3">
    <location>
        <begin position="1115"/>
        <end position="1132"/>
    </location>
</feature>
<dbReference type="Proteomes" id="UP001302812">
    <property type="component" value="Unassembled WGS sequence"/>
</dbReference>
<reference evidence="4" key="1">
    <citation type="journal article" date="2023" name="Mol. Phylogenet. Evol.">
        <title>Genome-scale phylogeny and comparative genomics of the fungal order Sordariales.</title>
        <authorList>
            <person name="Hensen N."/>
            <person name="Bonometti L."/>
            <person name="Westerberg I."/>
            <person name="Brannstrom I.O."/>
            <person name="Guillou S."/>
            <person name="Cros-Aarteil S."/>
            <person name="Calhoun S."/>
            <person name="Haridas S."/>
            <person name="Kuo A."/>
            <person name="Mondo S."/>
            <person name="Pangilinan J."/>
            <person name="Riley R."/>
            <person name="LaButti K."/>
            <person name="Andreopoulos B."/>
            <person name="Lipzen A."/>
            <person name="Chen C."/>
            <person name="Yan M."/>
            <person name="Daum C."/>
            <person name="Ng V."/>
            <person name="Clum A."/>
            <person name="Steindorff A."/>
            <person name="Ohm R.A."/>
            <person name="Martin F."/>
            <person name="Silar P."/>
            <person name="Natvig D.O."/>
            <person name="Lalanne C."/>
            <person name="Gautier V."/>
            <person name="Ament-Velasquez S.L."/>
            <person name="Kruys A."/>
            <person name="Hutchinson M.I."/>
            <person name="Powell A.J."/>
            <person name="Barry K."/>
            <person name="Miller A.N."/>
            <person name="Grigoriev I.V."/>
            <person name="Debuchy R."/>
            <person name="Gladieux P."/>
            <person name="Hiltunen Thoren M."/>
            <person name="Johannesson H."/>
        </authorList>
    </citation>
    <scope>NUCLEOTIDE SEQUENCE</scope>
    <source>
        <strain evidence="4">CBS 508.74</strain>
    </source>
</reference>
<feature type="transmembrane region" description="Helical" evidence="3">
    <location>
        <begin position="1088"/>
        <end position="1108"/>
    </location>
</feature>